<evidence type="ECO:0000259" key="3">
    <source>
        <dbReference type="SMART" id="SM00852"/>
    </source>
</evidence>
<reference evidence="4" key="1">
    <citation type="submission" date="2020-01" db="EMBL/GenBank/DDBJ databases">
        <authorList>
            <person name="Meier V. D."/>
            <person name="Meier V D."/>
        </authorList>
    </citation>
    <scope>NUCLEOTIDE SEQUENCE</scope>
    <source>
        <strain evidence="4">HLG_WM_MAG_09</strain>
    </source>
</reference>
<name>A0A6S6UDP5_9GAMM</name>
<proteinExistence type="inferred from homology"/>
<dbReference type="GO" id="GO:0006777">
    <property type="term" value="P:Mo-molybdopterin cofactor biosynthetic process"/>
    <property type="evidence" value="ECO:0007669"/>
    <property type="project" value="UniProtKB-UniRule"/>
</dbReference>
<dbReference type="GO" id="GO:0005829">
    <property type="term" value="C:cytosol"/>
    <property type="evidence" value="ECO:0007669"/>
    <property type="project" value="TreeGrafter"/>
</dbReference>
<dbReference type="InterPro" id="IPR013484">
    <property type="entry name" value="MoaB_proteobac"/>
</dbReference>
<keyword evidence="2" id="KW-0501">Molybdenum cofactor biosynthesis</keyword>
<evidence type="ECO:0000256" key="2">
    <source>
        <dbReference type="PIRNR" id="PIRNR006443"/>
    </source>
</evidence>
<accession>A0A6S6UDP5</accession>
<organism evidence="4">
    <name type="scientific">uncultured Thiotrichaceae bacterium</name>
    <dbReference type="NCBI Taxonomy" id="298394"/>
    <lineage>
        <taxon>Bacteria</taxon>
        <taxon>Pseudomonadati</taxon>
        <taxon>Pseudomonadota</taxon>
        <taxon>Gammaproteobacteria</taxon>
        <taxon>Thiotrichales</taxon>
        <taxon>Thiotrichaceae</taxon>
        <taxon>environmental samples</taxon>
    </lineage>
</organism>
<dbReference type="UniPathway" id="UPA00344"/>
<dbReference type="SUPFAM" id="SSF53218">
    <property type="entry name" value="Molybdenum cofactor biosynthesis proteins"/>
    <property type="match status" value="1"/>
</dbReference>
<protein>
    <recommendedName>
        <fullName evidence="1 2">Molybdenum cofactor biosynthesis protein B</fullName>
    </recommendedName>
</protein>
<dbReference type="Pfam" id="PF00994">
    <property type="entry name" value="MoCF_biosynth"/>
    <property type="match status" value="1"/>
</dbReference>
<comment type="pathway">
    <text evidence="2">Cofactor biosynthesis; molybdopterin biosynthesis.</text>
</comment>
<dbReference type="InterPro" id="IPR012245">
    <property type="entry name" value="MoaB"/>
</dbReference>
<feature type="domain" description="MoaB/Mog" evidence="3">
    <location>
        <begin position="12"/>
        <end position="156"/>
    </location>
</feature>
<sequence length="172" mass="18745">MSNQAFKPLSIAVLTISDSRTETDDTSGQLLVSKLTESGHQCAEKAIVKDDKYQIREVISRWIADDNINAIVSTGGTGITGRDGTPEAVKPLLDKEISGFGEMFRVLSYDEIGTSTLQSRTLCGVANSTYIFNLPGSSGACRLGWDKLIQAQLDNRTMPCNLVMLMPRLNEV</sequence>
<dbReference type="PANTHER" id="PTHR43232:SF2">
    <property type="entry name" value="MOLYBDENUM COFACTOR BIOSYNTHESIS PROTEIN B"/>
    <property type="match status" value="1"/>
</dbReference>
<evidence type="ECO:0000313" key="4">
    <source>
        <dbReference type="EMBL" id="CAA6830069.1"/>
    </source>
</evidence>
<gene>
    <name evidence="4" type="ORF">HELGO_WM23876</name>
</gene>
<dbReference type="NCBIfam" id="TIGR02667">
    <property type="entry name" value="moaB_proteo"/>
    <property type="match status" value="1"/>
</dbReference>
<comment type="similarity">
    <text evidence="2">Belongs to the MoaB/Mog family.</text>
</comment>
<dbReference type="EMBL" id="CACVAT010000560">
    <property type="protein sequence ID" value="CAA6830069.1"/>
    <property type="molecule type" value="Genomic_DNA"/>
</dbReference>
<evidence type="ECO:0000256" key="1">
    <source>
        <dbReference type="ARBA" id="ARBA00015262"/>
    </source>
</evidence>
<dbReference type="AlphaFoldDB" id="A0A6S6UDP5"/>
<dbReference type="NCBIfam" id="TIGR00177">
    <property type="entry name" value="molyb_syn"/>
    <property type="match status" value="1"/>
</dbReference>
<dbReference type="CDD" id="cd00886">
    <property type="entry name" value="MogA_MoaB"/>
    <property type="match status" value="1"/>
</dbReference>
<dbReference type="Gene3D" id="3.40.980.10">
    <property type="entry name" value="MoaB/Mog-like domain"/>
    <property type="match status" value="1"/>
</dbReference>
<dbReference type="PANTHER" id="PTHR43232">
    <property type="entry name" value="MOLYBDENUM COFACTOR BIOSYNTHESIS PROTEIN B"/>
    <property type="match status" value="1"/>
</dbReference>
<comment type="function">
    <text evidence="2">May be involved in the biosynthesis of molybdopterin.</text>
</comment>
<dbReference type="InterPro" id="IPR001453">
    <property type="entry name" value="MoaB/Mog_dom"/>
</dbReference>
<dbReference type="InterPro" id="IPR036425">
    <property type="entry name" value="MoaB/Mog-like_dom_sf"/>
</dbReference>
<dbReference type="PIRSF" id="PIRSF006443">
    <property type="entry name" value="MoaB"/>
    <property type="match status" value="1"/>
</dbReference>
<dbReference type="SMART" id="SM00852">
    <property type="entry name" value="MoCF_biosynth"/>
    <property type="match status" value="1"/>
</dbReference>